<evidence type="ECO:0000256" key="1">
    <source>
        <dbReference type="HAMAP-Rule" id="MF_00652"/>
    </source>
</evidence>
<dbReference type="PANTHER" id="PTHR30283:SF4">
    <property type="entry name" value="PEROXIDE STRESS RESISTANCE PROTEIN YAAA"/>
    <property type="match status" value="1"/>
</dbReference>
<protein>
    <recommendedName>
        <fullName evidence="1">UPF0246 protein FYJ62_04030</fullName>
    </recommendedName>
</protein>
<dbReference type="OrthoDB" id="9777133at2"/>
<gene>
    <name evidence="2" type="primary">yaaA</name>
    <name evidence="2" type="ORF">FYJ62_04030</name>
</gene>
<name>A0A6A8MDQ9_9LACO</name>
<sequence>MKIIISPAKKMQVDADSFLPQSQPEFITEASELLAFLKTRTKDELTAIWQASPKIVDSALQQLDALDLNQAQTPAIMAFTGIQYQYMAPDVLPQAALDYLQEHLRILSGLYGSLRPFDAISPYRLELQSKLTGFKYYSLYDYWQDKVYQSLYADNDVVVNLASSEYSRLLKPFVTKNQRLIDIVFQENKNGRWRTAATHAKMSRGDMVRFMAEKAVMDAEELKNFADFGYEFCPQASTPAKFVFRTDYDFKRK</sequence>
<reference evidence="2 3" key="1">
    <citation type="submission" date="2019-08" db="EMBL/GenBank/DDBJ databases">
        <title>In-depth cultivation of the pig gut microbiome towards novel bacterial diversity and tailored functional studies.</title>
        <authorList>
            <person name="Wylensek D."/>
            <person name="Hitch T.C.A."/>
            <person name="Clavel T."/>
        </authorList>
    </citation>
    <scope>NUCLEOTIDE SEQUENCE [LARGE SCALE GENOMIC DNA]</scope>
    <source>
        <strain evidence="2 3">Bifido-178-WT-2B</strain>
    </source>
</reference>
<organism evidence="2 3">
    <name type="scientific">Lactobacillus porci</name>
    <dbReference type="NCBI Taxonomy" id="2012477"/>
    <lineage>
        <taxon>Bacteria</taxon>
        <taxon>Bacillati</taxon>
        <taxon>Bacillota</taxon>
        <taxon>Bacilli</taxon>
        <taxon>Lactobacillales</taxon>
        <taxon>Lactobacillaceae</taxon>
        <taxon>Lactobacillus</taxon>
    </lineage>
</organism>
<dbReference type="NCBIfam" id="NF002543">
    <property type="entry name" value="PRK02101.1-4"/>
    <property type="match status" value="1"/>
</dbReference>
<dbReference type="GO" id="GO:0033194">
    <property type="term" value="P:response to hydroperoxide"/>
    <property type="evidence" value="ECO:0007669"/>
    <property type="project" value="TreeGrafter"/>
</dbReference>
<evidence type="ECO:0000313" key="2">
    <source>
        <dbReference type="EMBL" id="MST86829.1"/>
    </source>
</evidence>
<accession>A0A6A8MDQ9</accession>
<dbReference type="AlphaFoldDB" id="A0A6A8MDQ9"/>
<comment type="similarity">
    <text evidence="1">Belongs to the UPF0246 family.</text>
</comment>
<dbReference type="GO" id="GO:0005829">
    <property type="term" value="C:cytosol"/>
    <property type="evidence" value="ECO:0007669"/>
    <property type="project" value="TreeGrafter"/>
</dbReference>
<dbReference type="HAMAP" id="MF_00652">
    <property type="entry name" value="UPF0246"/>
    <property type="match status" value="1"/>
</dbReference>
<dbReference type="Proteomes" id="UP000438120">
    <property type="component" value="Unassembled WGS sequence"/>
</dbReference>
<comment type="caution">
    <text evidence="2">The sequence shown here is derived from an EMBL/GenBank/DDBJ whole genome shotgun (WGS) entry which is preliminary data.</text>
</comment>
<dbReference type="RefSeq" id="WP_154547992.1">
    <property type="nucleotide sequence ID" value="NZ_VUMX01000008.1"/>
</dbReference>
<keyword evidence="3" id="KW-1185">Reference proteome</keyword>
<dbReference type="PANTHER" id="PTHR30283">
    <property type="entry name" value="PEROXIDE STRESS RESPONSE PROTEIN YAAA"/>
    <property type="match status" value="1"/>
</dbReference>
<dbReference type="InterPro" id="IPR005583">
    <property type="entry name" value="YaaA"/>
</dbReference>
<dbReference type="EMBL" id="VUMX01000008">
    <property type="protein sequence ID" value="MST86829.1"/>
    <property type="molecule type" value="Genomic_DNA"/>
</dbReference>
<dbReference type="Pfam" id="PF03883">
    <property type="entry name" value="H2O2_YaaD"/>
    <property type="match status" value="1"/>
</dbReference>
<proteinExistence type="inferred from homology"/>
<evidence type="ECO:0000313" key="3">
    <source>
        <dbReference type="Proteomes" id="UP000438120"/>
    </source>
</evidence>